<dbReference type="KEGG" id="cee:CENDO_00030"/>
<reference evidence="1 2" key="1">
    <citation type="submission" date="2019-04" db="EMBL/GenBank/DDBJ databases">
        <title>Corynebacterium endometrii sp. nov., isolated from the uterus of a cow with endometritis.</title>
        <authorList>
            <person name="Ballas P."/>
            <person name="Ruckert C."/>
            <person name="Wagener K."/>
            <person name="Drillich M."/>
            <person name="Kaempfer P."/>
            <person name="Busse H.-J."/>
            <person name="Ehling-Schulz M."/>
        </authorList>
    </citation>
    <scope>NUCLEOTIDE SEQUENCE [LARGE SCALE GENOMIC DNA]</scope>
    <source>
        <strain evidence="1 2">LMM-1653</strain>
    </source>
</reference>
<dbReference type="InterPro" id="IPR054211">
    <property type="entry name" value="DUF6918"/>
</dbReference>
<name>A0A4P7QDI6_9CORY</name>
<evidence type="ECO:0000313" key="1">
    <source>
        <dbReference type="EMBL" id="QCB27320.1"/>
    </source>
</evidence>
<proteinExistence type="predicted"/>
<accession>A0A4P7QDI6</accession>
<gene>
    <name evidence="1" type="ORF">CENDO_00030</name>
</gene>
<protein>
    <submittedName>
        <fullName evidence="1">Uncharacterized protein</fullName>
    </submittedName>
</protein>
<sequence length="145" mass="15445">MSSLSHLLEPSTRPSVVADLARFVGNTVAAQSGLTGIALKGAVAAAKQIDSNIVEKGISRLLPDILGEIEHLWQEFEASPSSDFGAYVEPRSTEVTDAVMNVADKHAQSIDVAALAKAYDSLRGRASKIIGPNVPELARILQRHM</sequence>
<dbReference type="Proteomes" id="UP000296352">
    <property type="component" value="Chromosome"/>
</dbReference>
<dbReference type="RefSeq" id="WP_136140215.1">
    <property type="nucleotide sequence ID" value="NZ_CP039247.1"/>
</dbReference>
<organism evidence="1 2">
    <name type="scientific">Corynebacterium endometrii</name>
    <dbReference type="NCBI Taxonomy" id="2488819"/>
    <lineage>
        <taxon>Bacteria</taxon>
        <taxon>Bacillati</taxon>
        <taxon>Actinomycetota</taxon>
        <taxon>Actinomycetes</taxon>
        <taxon>Mycobacteriales</taxon>
        <taxon>Corynebacteriaceae</taxon>
        <taxon>Corynebacterium</taxon>
    </lineage>
</organism>
<dbReference type="EMBL" id="CP039247">
    <property type="protein sequence ID" value="QCB27320.1"/>
    <property type="molecule type" value="Genomic_DNA"/>
</dbReference>
<dbReference type="Pfam" id="PF21893">
    <property type="entry name" value="DUF6918"/>
    <property type="match status" value="1"/>
</dbReference>
<dbReference type="AlphaFoldDB" id="A0A4P7QDI6"/>
<dbReference type="OrthoDB" id="530636at2"/>
<evidence type="ECO:0000313" key="2">
    <source>
        <dbReference type="Proteomes" id="UP000296352"/>
    </source>
</evidence>
<keyword evidence="2" id="KW-1185">Reference proteome</keyword>